<dbReference type="FunFam" id="3.30.505.10:FF:000040">
    <property type="entry name" value="Tyrosine-protein kinase"/>
    <property type="match status" value="1"/>
</dbReference>
<dbReference type="InterPro" id="IPR017441">
    <property type="entry name" value="Protein_kinase_ATP_BS"/>
</dbReference>
<feature type="domain" description="Tyrosine-protein kinase catalytic" evidence="18">
    <location>
        <begin position="355"/>
        <end position="607"/>
    </location>
</feature>
<dbReference type="InterPro" id="IPR036028">
    <property type="entry name" value="SH3-like_dom_sf"/>
</dbReference>
<feature type="domain" description="PH" evidence="19">
    <location>
        <begin position="10"/>
        <end position="114"/>
    </location>
</feature>
<evidence type="ECO:0000313" key="22">
    <source>
        <dbReference type="Proteomes" id="UP000694397"/>
    </source>
</evidence>
<evidence type="ECO:0000256" key="8">
    <source>
        <dbReference type="ARBA" id="ARBA00022777"/>
    </source>
</evidence>
<protein>
    <recommendedName>
        <fullName evidence="16">Tyrosine-protein kinase</fullName>
        <ecNumber evidence="16">2.7.10.2</ecNumber>
    </recommendedName>
</protein>
<proteinExistence type="inferred from homology"/>
<evidence type="ECO:0000259" key="19">
    <source>
        <dbReference type="SMART" id="SM00233"/>
    </source>
</evidence>
<dbReference type="InterPro" id="IPR050198">
    <property type="entry name" value="Non-receptor_tyrosine_kinases"/>
</dbReference>
<evidence type="ECO:0000256" key="5">
    <source>
        <dbReference type="ARBA" id="ARBA00022723"/>
    </source>
</evidence>
<dbReference type="SMART" id="SM00219">
    <property type="entry name" value="TyrKc"/>
    <property type="match status" value="1"/>
</dbReference>
<keyword evidence="4" id="KW-0519">Myristate</keyword>
<dbReference type="InterPro" id="IPR001245">
    <property type="entry name" value="Ser-Thr/Tyr_kinase_cat_dom"/>
</dbReference>
<dbReference type="InterPro" id="IPR011993">
    <property type="entry name" value="PH-like_dom_sf"/>
</dbReference>
<dbReference type="PANTHER" id="PTHR24418">
    <property type="entry name" value="TYROSINE-PROTEIN KINASE"/>
    <property type="match status" value="1"/>
</dbReference>
<evidence type="ECO:0000313" key="21">
    <source>
        <dbReference type="Ensembl" id="ENSSFOP00015011070.2"/>
    </source>
</evidence>
<evidence type="ECO:0000256" key="1">
    <source>
        <dbReference type="ARBA" id="ARBA00022443"/>
    </source>
</evidence>
<dbReference type="PROSITE" id="PS00109">
    <property type="entry name" value="PROTEIN_KINASE_TYR"/>
    <property type="match status" value="1"/>
</dbReference>
<sequence length="612" mass="70316">MADIVLEEFFIKRSQQKKKTSPLNYKERLFTLKQRQLSYYDYDAEKGVRMRPAPSDRSKRRSVRQATRDYLCASSLRLEPLQIIYDEGPLYVFAKTDEIRKQWIRKLKEEVQYNKDLLQKYHPCFWADGLWLCCQQEVKQAVGCKNSRRKPLPPQPQAQPQPPPPAPQPTSSSAMKVIAQYEYTPMTEQDLGLEVGEEYVILEVASTNWWKARDKYGAPWWSPPTCSPCSPDSWYCKNMSRSQAENLLRKENKDGGFLVRDSSKAGKYTVSVFTKVGGNTNGSCRHYNICTNQQGQFYLAEKHNFSNIPELIKYHQHNAAGLASRLKYIVSNTTQSAPSTAGLGYGVWEIDPQHLTCIKELGSGQFGVVKYGKWQGRHDVAIKMIKEGSMSEDDFINEAKVMMNLQHPNLVQLYGVCTKQRPIYIVTEYLSNGCLLDFLRDGIKNPHPVQLLEMCKDVSEGMAYLESQQYLHRDLAARNCLVDSQGTVKVTDFGLSRYVLDDEYTSSAGSKFPVRWSPPEVLLYCKFSSKSDVWAFGVLMWEIYTLGKMPYERLNNTDIVQKVSSGLRLYRPQLANERIYSIMMACWNDKPEDRPTFQELAANVQDLLYDLQ</sequence>
<feature type="binding site" evidence="15">
    <location>
        <position position="383"/>
    </location>
    <ligand>
        <name>ATP</name>
        <dbReference type="ChEBI" id="CHEBI:30616"/>
    </ligand>
</feature>
<dbReference type="SUPFAM" id="SSF55550">
    <property type="entry name" value="SH2 domain"/>
    <property type="match status" value="1"/>
</dbReference>
<dbReference type="Gene3D" id="2.30.29.30">
    <property type="entry name" value="Pleckstrin-homology domain (PH domain)/Phosphotyrosine-binding domain (PTB)"/>
    <property type="match status" value="1"/>
</dbReference>
<dbReference type="GeneTree" id="ENSGT00940000158469"/>
<keyword evidence="1" id="KW-0728">SH3 domain</keyword>
<keyword evidence="11" id="KW-0727">SH2 domain</keyword>
<accession>A0A8C9RDV8</accession>
<evidence type="ECO:0000256" key="14">
    <source>
        <dbReference type="ARBA" id="ARBA00051245"/>
    </source>
</evidence>
<dbReference type="SUPFAM" id="SSF50044">
    <property type="entry name" value="SH3-domain"/>
    <property type="match status" value="1"/>
</dbReference>
<keyword evidence="3 16" id="KW-0808">Transferase</keyword>
<evidence type="ECO:0000256" key="17">
    <source>
        <dbReference type="SAM" id="MobiDB-lite"/>
    </source>
</evidence>
<keyword evidence="22" id="KW-1185">Reference proteome</keyword>
<dbReference type="InterPro" id="IPR020635">
    <property type="entry name" value="Tyr_kinase_cat_dom"/>
</dbReference>
<dbReference type="InterPro" id="IPR001562">
    <property type="entry name" value="Znf_Btk_motif"/>
</dbReference>
<feature type="region of interest" description="Disordered" evidence="17">
    <location>
        <begin position="145"/>
        <end position="173"/>
    </location>
</feature>
<dbReference type="Gene3D" id="2.30.30.40">
    <property type="entry name" value="SH3 Domains"/>
    <property type="match status" value="1"/>
</dbReference>
<evidence type="ECO:0000256" key="2">
    <source>
        <dbReference type="ARBA" id="ARBA00022553"/>
    </source>
</evidence>
<name>A0A8C9RDV8_SCLFO</name>
<dbReference type="SUPFAM" id="SSF50729">
    <property type="entry name" value="PH domain-like"/>
    <property type="match status" value="1"/>
</dbReference>
<keyword evidence="5" id="KW-0479">Metal-binding</keyword>
<dbReference type="SMART" id="SM00233">
    <property type="entry name" value="PH"/>
    <property type="match status" value="1"/>
</dbReference>
<evidence type="ECO:0000259" key="20">
    <source>
        <dbReference type="SMART" id="SM00252"/>
    </source>
</evidence>
<dbReference type="InterPro" id="IPR011009">
    <property type="entry name" value="Kinase-like_dom_sf"/>
</dbReference>
<keyword evidence="8 16" id="KW-0418">Kinase</keyword>
<keyword evidence="13" id="KW-0449">Lipoprotein</keyword>
<dbReference type="Pfam" id="PF00169">
    <property type="entry name" value="PH"/>
    <property type="match status" value="1"/>
</dbReference>
<dbReference type="SMART" id="SM00252">
    <property type="entry name" value="SH2"/>
    <property type="match status" value="1"/>
</dbReference>
<dbReference type="Ensembl" id="ENSSFOT00015011218.2">
    <property type="protein sequence ID" value="ENSSFOP00015011070.2"/>
    <property type="gene ID" value="ENSSFOG00015007024.2"/>
</dbReference>
<evidence type="ECO:0000256" key="15">
    <source>
        <dbReference type="PROSITE-ProRule" id="PRU10141"/>
    </source>
</evidence>
<dbReference type="GO" id="GO:0008270">
    <property type="term" value="F:zinc ion binding"/>
    <property type="evidence" value="ECO:0007669"/>
    <property type="project" value="UniProtKB-KW"/>
</dbReference>
<keyword evidence="12 16" id="KW-0829">Tyrosine-protein kinase</keyword>
<dbReference type="GO" id="GO:0035556">
    <property type="term" value="P:intracellular signal transduction"/>
    <property type="evidence" value="ECO:0007669"/>
    <property type="project" value="InterPro"/>
</dbReference>
<reference evidence="21 22" key="1">
    <citation type="submission" date="2019-04" db="EMBL/GenBank/DDBJ databases">
        <authorList>
            <consortium name="Wellcome Sanger Institute Data Sharing"/>
        </authorList>
    </citation>
    <scope>NUCLEOTIDE SEQUENCE [LARGE SCALE GENOMIC DNA]</scope>
</reference>
<evidence type="ECO:0000256" key="9">
    <source>
        <dbReference type="ARBA" id="ARBA00022833"/>
    </source>
</evidence>
<dbReference type="PRINTS" id="PR00109">
    <property type="entry name" value="TYRKINASE"/>
</dbReference>
<feature type="domain" description="SH2" evidence="20">
    <location>
        <begin position="232"/>
        <end position="321"/>
    </location>
</feature>
<dbReference type="Pfam" id="PF00779">
    <property type="entry name" value="BTK"/>
    <property type="match status" value="1"/>
</dbReference>
<evidence type="ECO:0000256" key="7">
    <source>
        <dbReference type="ARBA" id="ARBA00022771"/>
    </source>
</evidence>
<dbReference type="InterPro" id="IPR036860">
    <property type="entry name" value="SH2_dom_sf"/>
</dbReference>
<gene>
    <name evidence="21" type="primary">BTK</name>
</gene>
<evidence type="ECO:0000256" key="11">
    <source>
        <dbReference type="ARBA" id="ARBA00022999"/>
    </source>
</evidence>
<dbReference type="SUPFAM" id="SSF56112">
    <property type="entry name" value="Protein kinase-like (PK-like)"/>
    <property type="match status" value="1"/>
</dbReference>
<dbReference type="Pfam" id="PF00018">
    <property type="entry name" value="SH3_1"/>
    <property type="match status" value="1"/>
</dbReference>
<dbReference type="Pfam" id="PF07714">
    <property type="entry name" value="PK_Tyr_Ser-Thr"/>
    <property type="match status" value="1"/>
</dbReference>
<dbReference type="Proteomes" id="UP000694397">
    <property type="component" value="Chromosome 13"/>
</dbReference>
<evidence type="ECO:0000256" key="6">
    <source>
        <dbReference type="ARBA" id="ARBA00022741"/>
    </source>
</evidence>
<dbReference type="FunFam" id="1.10.510.10:FF:000052">
    <property type="entry name" value="Tyrosine-protein kinase"/>
    <property type="match status" value="1"/>
</dbReference>
<dbReference type="Pfam" id="PF00017">
    <property type="entry name" value="SH2"/>
    <property type="match status" value="1"/>
</dbReference>
<evidence type="ECO:0000259" key="18">
    <source>
        <dbReference type="SMART" id="SM00219"/>
    </source>
</evidence>
<dbReference type="GO" id="GO:0004715">
    <property type="term" value="F:non-membrane spanning protein tyrosine kinase activity"/>
    <property type="evidence" value="ECO:0007669"/>
    <property type="project" value="UniProtKB-EC"/>
</dbReference>
<dbReference type="OrthoDB" id="4062651at2759"/>
<keyword evidence="2" id="KW-0597">Phosphoprotein</keyword>
<dbReference type="InterPro" id="IPR001452">
    <property type="entry name" value="SH3_domain"/>
</dbReference>
<dbReference type="EC" id="2.7.10.2" evidence="16"/>
<comment type="catalytic activity">
    <reaction evidence="14 16">
        <text>L-tyrosyl-[protein] + ATP = O-phospho-L-tyrosyl-[protein] + ADP + H(+)</text>
        <dbReference type="Rhea" id="RHEA:10596"/>
        <dbReference type="Rhea" id="RHEA-COMP:10136"/>
        <dbReference type="Rhea" id="RHEA-COMP:20101"/>
        <dbReference type="ChEBI" id="CHEBI:15378"/>
        <dbReference type="ChEBI" id="CHEBI:30616"/>
        <dbReference type="ChEBI" id="CHEBI:46858"/>
        <dbReference type="ChEBI" id="CHEBI:61978"/>
        <dbReference type="ChEBI" id="CHEBI:456216"/>
        <dbReference type="EC" id="2.7.10.2"/>
    </reaction>
</comment>
<evidence type="ECO:0000256" key="13">
    <source>
        <dbReference type="ARBA" id="ARBA00023288"/>
    </source>
</evidence>
<dbReference type="InterPro" id="IPR000980">
    <property type="entry name" value="SH2"/>
</dbReference>
<dbReference type="PRINTS" id="PR00401">
    <property type="entry name" value="SH2DOMAIN"/>
</dbReference>
<dbReference type="GO" id="GO:0005737">
    <property type="term" value="C:cytoplasm"/>
    <property type="evidence" value="ECO:0007669"/>
    <property type="project" value="UniProtKB-ARBA"/>
</dbReference>
<organism evidence="21 22">
    <name type="scientific">Scleropages formosus</name>
    <name type="common">Asian bonytongue</name>
    <name type="synonym">Osteoglossum formosum</name>
    <dbReference type="NCBI Taxonomy" id="113540"/>
    <lineage>
        <taxon>Eukaryota</taxon>
        <taxon>Metazoa</taxon>
        <taxon>Chordata</taxon>
        <taxon>Craniata</taxon>
        <taxon>Vertebrata</taxon>
        <taxon>Euteleostomi</taxon>
        <taxon>Actinopterygii</taxon>
        <taxon>Neopterygii</taxon>
        <taxon>Teleostei</taxon>
        <taxon>Osteoglossocephala</taxon>
        <taxon>Osteoglossomorpha</taxon>
        <taxon>Osteoglossiformes</taxon>
        <taxon>Osteoglossidae</taxon>
        <taxon>Scleropages</taxon>
    </lineage>
</organism>
<dbReference type="GO" id="GO:0005524">
    <property type="term" value="F:ATP binding"/>
    <property type="evidence" value="ECO:0007669"/>
    <property type="project" value="UniProtKB-UniRule"/>
</dbReference>
<keyword evidence="7" id="KW-0863">Zinc-finger</keyword>
<comment type="similarity">
    <text evidence="16">Belongs to the protein kinase superfamily. Tyr protein kinase family.</text>
</comment>
<reference evidence="21" key="2">
    <citation type="submission" date="2025-08" db="UniProtKB">
        <authorList>
            <consortium name="Ensembl"/>
        </authorList>
    </citation>
    <scope>IDENTIFICATION</scope>
</reference>
<feature type="compositionally biased region" description="Pro residues" evidence="17">
    <location>
        <begin position="152"/>
        <end position="168"/>
    </location>
</feature>
<evidence type="ECO:0000256" key="16">
    <source>
        <dbReference type="RuleBase" id="RU362096"/>
    </source>
</evidence>
<reference evidence="21" key="3">
    <citation type="submission" date="2025-09" db="UniProtKB">
        <authorList>
            <consortium name="Ensembl"/>
        </authorList>
    </citation>
    <scope>IDENTIFICATION</scope>
</reference>
<dbReference type="Gene3D" id="1.10.510.10">
    <property type="entry name" value="Transferase(Phosphotransferase) domain 1"/>
    <property type="match status" value="1"/>
</dbReference>
<keyword evidence="9" id="KW-0862">Zinc</keyword>
<keyword evidence="6 15" id="KW-0547">Nucleotide-binding</keyword>
<dbReference type="InterPro" id="IPR008266">
    <property type="entry name" value="Tyr_kinase_AS"/>
</dbReference>
<dbReference type="PROSITE" id="PS00107">
    <property type="entry name" value="PROTEIN_KINASE_ATP"/>
    <property type="match status" value="1"/>
</dbReference>
<evidence type="ECO:0000256" key="10">
    <source>
        <dbReference type="ARBA" id="ARBA00022840"/>
    </source>
</evidence>
<evidence type="ECO:0000256" key="4">
    <source>
        <dbReference type="ARBA" id="ARBA00022707"/>
    </source>
</evidence>
<dbReference type="FunFam" id="3.30.200.20:FF:000053">
    <property type="entry name" value="Tyrosine-protein kinase"/>
    <property type="match status" value="1"/>
</dbReference>
<dbReference type="AlphaFoldDB" id="A0A8C9RDV8"/>
<dbReference type="Gene3D" id="3.30.505.10">
    <property type="entry name" value="SH2 domain"/>
    <property type="match status" value="1"/>
</dbReference>
<dbReference type="InterPro" id="IPR001849">
    <property type="entry name" value="PH_domain"/>
</dbReference>
<evidence type="ECO:0000256" key="12">
    <source>
        <dbReference type="ARBA" id="ARBA00023137"/>
    </source>
</evidence>
<keyword evidence="10 15" id="KW-0067">ATP-binding</keyword>
<evidence type="ECO:0000256" key="3">
    <source>
        <dbReference type="ARBA" id="ARBA00022679"/>
    </source>
</evidence>
<dbReference type="SMART" id="SM00107">
    <property type="entry name" value="BTK"/>
    <property type="match status" value="1"/>
</dbReference>